<evidence type="ECO:0000313" key="2">
    <source>
        <dbReference type="EMBL" id="SUZ77491.1"/>
    </source>
</evidence>
<dbReference type="Gene3D" id="3.30.420.40">
    <property type="match status" value="1"/>
</dbReference>
<organism evidence="2">
    <name type="scientific">marine metagenome</name>
    <dbReference type="NCBI Taxonomy" id="408172"/>
    <lineage>
        <taxon>unclassified sequences</taxon>
        <taxon>metagenomes</taxon>
        <taxon>ecological metagenomes</taxon>
    </lineage>
</organism>
<gene>
    <name evidence="2" type="ORF">METZ01_LOCUS30345</name>
</gene>
<dbReference type="InterPro" id="IPR050273">
    <property type="entry name" value="GppA/Ppx_hydrolase"/>
</dbReference>
<evidence type="ECO:0000259" key="1">
    <source>
        <dbReference type="Pfam" id="PF02541"/>
    </source>
</evidence>
<dbReference type="GO" id="GO:0016462">
    <property type="term" value="F:pyrophosphatase activity"/>
    <property type="evidence" value="ECO:0007669"/>
    <property type="project" value="TreeGrafter"/>
</dbReference>
<accession>A0A381QDT5</accession>
<dbReference type="PANTHER" id="PTHR30005:SF0">
    <property type="entry name" value="RETROGRADE REGULATION PROTEIN 2"/>
    <property type="match status" value="1"/>
</dbReference>
<dbReference type="AlphaFoldDB" id="A0A381QDT5"/>
<dbReference type="EMBL" id="UINC01001318">
    <property type="protein sequence ID" value="SUZ77491.1"/>
    <property type="molecule type" value="Genomic_DNA"/>
</dbReference>
<proteinExistence type="predicted"/>
<feature type="domain" description="Ppx/GppA phosphatase N-terminal" evidence="1">
    <location>
        <begin position="27"/>
        <end position="319"/>
    </location>
</feature>
<dbReference type="PANTHER" id="PTHR30005">
    <property type="entry name" value="EXOPOLYPHOSPHATASE"/>
    <property type="match status" value="1"/>
</dbReference>
<dbReference type="SUPFAM" id="SSF53067">
    <property type="entry name" value="Actin-like ATPase domain"/>
    <property type="match status" value="2"/>
</dbReference>
<sequence length="346" mass="38930">MPMNFAAIEIGSNAVRMIVGGLVDSCELRVLERWSAHLRLGDSVFEHGMVPENIFQQLEQTIQGLLLESQKFPQVKVSLSATSAMRDAENRDELVSRLQTMVGHPVKILSGKEESQCLLEGVRSFLPQTLFSKFPLTQTILADLGGGSLEISLLEPVDNSNNSRNKFLHSFDIGTLRLKEMSPVLQQLESSLNEELTQLSWLCSVNPQDSSHLILTGGNAKTFARLFTKVSTKYVSDNSCKNQPENWLSMDWNEFERIEQMFQQQSAEEQQERWGLRTQQTEIFNIALAVFRIIGRKLGTEHLSIPFFGLKESLLLSLVSDNINKSQEDITLVLTSGPPKKFKIST</sequence>
<reference evidence="2" key="1">
    <citation type="submission" date="2018-05" db="EMBL/GenBank/DDBJ databases">
        <authorList>
            <person name="Lanie J.A."/>
            <person name="Ng W.-L."/>
            <person name="Kazmierczak K.M."/>
            <person name="Andrzejewski T.M."/>
            <person name="Davidsen T.M."/>
            <person name="Wayne K.J."/>
            <person name="Tettelin H."/>
            <person name="Glass J.I."/>
            <person name="Rusch D."/>
            <person name="Podicherti R."/>
            <person name="Tsui H.-C.T."/>
            <person name="Winkler M.E."/>
        </authorList>
    </citation>
    <scope>NUCLEOTIDE SEQUENCE</scope>
</reference>
<protein>
    <recommendedName>
        <fullName evidence="1">Ppx/GppA phosphatase N-terminal domain-containing protein</fullName>
    </recommendedName>
</protein>
<name>A0A381QDT5_9ZZZZ</name>
<dbReference type="InterPro" id="IPR003695">
    <property type="entry name" value="Ppx_GppA_N"/>
</dbReference>
<dbReference type="InterPro" id="IPR043129">
    <property type="entry name" value="ATPase_NBD"/>
</dbReference>
<dbReference type="Pfam" id="PF02541">
    <property type="entry name" value="Ppx-GppA"/>
    <property type="match status" value="1"/>
</dbReference>
<dbReference type="Gene3D" id="3.30.420.150">
    <property type="entry name" value="Exopolyphosphatase. Domain 2"/>
    <property type="match status" value="1"/>
</dbReference>